<dbReference type="PROSITE" id="PS50109">
    <property type="entry name" value="HIS_KIN"/>
    <property type="match status" value="1"/>
</dbReference>
<proteinExistence type="inferred from homology"/>
<dbReference type="Proteomes" id="UP001642464">
    <property type="component" value="Unassembled WGS sequence"/>
</dbReference>
<dbReference type="PANTHER" id="PTHR11947:SF3">
    <property type="entry name" value="[PYRUVATE DEHYDROGENASE (ACETYL-TRANSFERRING)] KINASE, MITOCHONDRIAL"/>
    <property type="match status" value="1"/>
</dbReference>
<comment type="similarity">
    <text evidence="1 8">Belongs to the PDK/BCKDK protein kinase family.</text>
</comment>
<evidence type="ECO:0000313" key="11">
    <source>
        <dbReference type="EMBL" id="CAK9067898.1"/>
    </source>
</evidence>
<organism evidence="11 12">
    <name type="scientific">Durusdinium trenchii</name>
    <dbReference type="NCBI Taxonomy" id="1381693"/>
    <lineage>
        <taxon>Eukaryota</taxon>
        <taxon>Sar</taxon>
        <taxon>Alveolata</taxon>
        <taxon>Dinophyceae</taxon>
        <taxon>Suessiales</taxon>
        <taxon>Symbiodiniaceae</taxon>
        <taxon>Durusdinium</taxon>
    </lineage>
</organism>
<accession>A0ABP0NWW3</accession>
<dbReference type="SUPFAM" id="SSF55874">
    <property type="entry name" value="ATPase domain of HSP90 chaperone/DNA topoisomerase II/histidine kinase"/>
    <property type="match status" value="1"/>
</dbReference>
<dbReference type="EC" id="2.7.11.-" evidence="8"/>
<dbReference type="PANTHER" id="PTHR11947">
    <property type="entry name" value="PYRUVATE DEHYDROGENASE KINASE"/>
    <property type="match status" value="1"/>
</dbReference>
<dbReference type="PROSITE" id="PS00104">
    <property type="entry name" value="EPSP_SYNTHASE_1"/>
    <property type="match status" value="1"/>
</dbReference>
<evidence type="ECO:0000256" key="8">
    <source>
        <dbReference type="RuleBase" id="RU366032"/>
    </source>
</evidence>
<feature type="region of interest" description="Disordered" evidence="9">
    <location>
        <begin position="626"/>
        <end position="677"/>
    </location>
</feature>
<dbReference type="InterPro" id="IPR039028">
    <property type="entry name" value="BCKD/PDK"/>
</dbReference>
<reference evidence="11 12" key="1">
    <citation type="submission" date="2024-02" db="EMBL/GenBank/DDBJ databases">
        <authorList>
            <person name="Chen Y."/>
            <person name="Shah S."/>
            <person name="Dougan E. K."/>
            <person name="Thang M."/>
            <person name="Chan C."/>
        </authorList>
    </citation>
    <scope>NUCLEOTIDE SEQUENCE [LARGE SCALE GENOMIC DNA]</scope>
</reference>
<dbReference type="InterPro" id="IPR005467">
    <property type="entry name" value="His_kinase_dom"/>
</dbReference>
<keyword evidence="5 8" id="KW-0067">ATP-binding</keyword>
<feature type="region of interest" description="Disordered" evidence="9">
    <location>
        <begin position="715"/>
        <end position="742"/>
    </location>
</feature>
<feature type="domain" description="Histidine kinase" evidence="10">
    <location>
        <begin position="1011"/>
        <end position="1133"/>
    </location>
</feature>
<dbReference type="Pfam" id="PF10436">
    <property type="entry name" value="BCDHK_Adom3"/>
    <property type="match status" value="1"/>
</dbReference>
<dbReference type="InterPro" id="IPR003594">
    <property type="entry name" value="HATPase_dom"/>
</dbReference>
<evidence type="ECO:0000259" key="10">
    <source>
        <dbReference type="PROSITE" id="PS50109"/>
    </source>
</evidence>
<evidence type="ECO:0000256" key="9">
    <source>
        <dbReference type="SAM" id="MobiDB-lite"/>
    </source>
</evidence>
<keyword evidence="6 8" id="KW-0496">Mitochondrion</keyword>
<evidence type="ECO:0000256" key="7">
    <source>
        <dbReference type="ARBA" id="ARBA00048201"/>
    </source>
</evidence>
<evidence type="ECO:0000256" key="4">
    <source>
        <dbReference type="ARBA" id="ARBA00022777"/>
    </source>
</evidence>
<evidence type="ECO:0000256" key="3">
    <source>
        <dbReference type="ARBA" id="ARBA00022741"/>
    </source>
</evidence>
<dbReference type="Gene3D" id="3.30.565.10">
    <property type="entry name" value="Histidine kinase-like ATPase, C-terminal domain"/>
    <property type="match status" value="1"/>
</dbReference>
<comment type="caution">
    <text evidence="11">The sequence shown here is derived from an EMBL/GenBank/DDBJ whole genome shotgun (WGS) entry which is preliminary data.</text>
</comment>
<sequence>MPLPELIEIVPFSKEQLRSFQWKKAEIMVPGSKSITNRAIVLAALGRGEVTLKGALWSEDTEAMVDCMKRLGIKVDVTVDPQLDANRLITIQGCNGELPKAGTEEAPLELFVANAGTAARFLSAMVCLGKGVYRISGVPRMHERPQKELIEALRKLGYRVDTPNNKLPAVFFGKGPISGSVTVSVEESSQFASALLLSSRAGQWDVSIPAGANPDELPYVEMTRELVKAFPHDGGEFQIEADASSASYFHAVNALFGKIQPVNVLACQPPKSQGGTGWQIDAEFPRLAPLNENMYSARQQIGECWKGFFYFVSRCLLGHENIHDPYIISRKTHLGDSIMTAITISGLADGPYAFVQLGVLRKQECERVKALHEELKKCNFRVVESGDTLEVLPIRNEAQPGHARIATYHDHRMAMCFATLGLAVPGLKIEDPSCVRKTVPSFFQILAAPPPNGLGVIICAISAGTESFEQSRRVLEFFSPREEQERTQTLTHVQEEVQALRAAHEGHAQLEGKVCDLEMETQELRLSLRMEQDAALTRQSELEERLRKTEAQLDALVQWKKSFAGSCEPVAPSEAFGAPDMKRRRLEEEKAESPYRQQGETALQVASELMRRLSAEERMDALIAESHQTSSGPGPTKRSPHALDPAGPKKVPERHTSPELLALPAPPTPKVRNGRRRPQFASASAAHTVAKAAQAEAEARQTRIRQLQQELVRQREALASKRRAPEDSGMAPESRPTEGEVALSELREKLKKSQEERQMGEAEIHGEQALLFPRPKRRAREERLHEFLQAEVVFFASREPKSITLRQILDAKTPEQAANLAYRELPIRYAQRILQIEALPEWQASRELVEVHRLYSENFKDIRLVELDVKELEPFTEVIETIKGRMKEVIPMLATAMRNLQWADGYSEAAIVQWLDAFFLSRIGTEMLTSQYMASAKPDAVALRRRRVGVVDFACDPVNICEQAARHARKLVKQHYDESADVEIVVESGVGGKSSFEIESRIRFPYVPNYLFYIMVELLKNSARATVEAQQENPGQRRPIVITVGADRREVAIRVWDQAGGIPFHAAEKVWSYMYSTASKAAREFDEQGTPLAGYGVGLPLSRLYARYLGGALYLQSMPGVGTCAYLYLKRLESEAREELPERSSVSSCSLV</sequence>
<evidence type="ECO:0000256" key="2">
    <source>
        <dbReference type="ARBA" id="ARBA00022679"/>
    </source>
</evidence>
<keyword evidence="3 8" id="KW-0547">Nucleotide-binding</keyword>
<dbReference type="InterPro" id="IPR001986">
    <property type="entry name" value="Enolpyruvate_Tfrase_dom"/>
</dbReference>
<keyword evidence="4 8" id="KW-0418">Kinase</keyword>
<dbReference type="Gene3D" id="1.20.140.20">
    <property type="entry name" value="Alpha-ketoacid/pyruvate dehydrogenase kinase, N-terminal domain"/>
    <property type="match status" value="1"/>
</dbReference>
<dbReference type="InterPro" id="IPR036784">
    <property type="entry name" value="AK/P_DHK_N_sf"/>
</dbReference>
<dbReference type="SUPFAM" id="SSF69012">
    <property type="entry name" value="alpha-ketoacid dehydrogenase kinase, N-terminal domain"/>
    <property type="match status" value="1"/>
</dbReference>
<protein>
    <recommendedName>
        <fullName evidence="8">Protein-serine/threonine kinase</fullName>
        <ecNumber evidence="8">2.7.11.-</ecNumber>
    </recommendedName>
</protein>
<dbReference type="SMART" id="SM00387">
    <property type="entry name" value="HATPase_c"/>
    <property type="match status" value="1"/>
</dbReference>
<dbReference type="SUPFAM" id="SSF55205">
    <property type="entry name" value="EPT/RTPC-like"/>
    <property type="match status" value="1"/>
</dbReference>
<evidence type="ECO:0000256" key="6">
    <source>
        <dbReference type="ARBA" id="ARBA00023128"/>
    </source>
</evidence>
<comment type="subcellular location">
    <subcellularLocation>
        <location evidence="8">Mitochondrion matrix</location>
    </subcellularLocation>
</comment>
<dbReference type="EMBL" id="CAXAMM010031335">
    <property type="protein sequence ID" value="CAK9067898.1"/>
    <property type="molecule type" value="Genomic_DNA"/>
</dbReference>
<comment type="catalytic activity">
    <reaction evidence="7">
        <text>L-seryl-[pyruvate dehydrogenase E1 alpha subunit] + ATP = O-phospho-L-seryl-[pyruvate dehydrogenase E1 alpha subunit] + ADP + H(+)</text>
        <dbReference type="Rhea" id="RHEA:23052"/>
        <dbReference type="Rhea" id="RHEA-COMP:13689"/>
        <dbReference type="Rhea" id="RHEA-COMP:13690"/>
        <dbReference type="ChEBI" id="CHEBI:15378"/>
        <dbReference type="ChEBI" id="CHEBI:29999"/>
        <dbReference type="ChEBI" id="CHEBI:30616"/>
        <dbReference type="ChEBI" id="CHEBI:83421"/>
        <dbReference type="ChEBI" id="CHEBI:456216"/>
        <dbReference type="EC" id="2.7.11.2"/>
    </reaction>
</comment>
<name>A0ABP0NWW3_9DINO</name>
<dbReference type="InterPro" id="IPR036890">
    <property type="entry name" value="HATPase_C_sf"/>
</dbReference>
<evidence type="ECO:0000256" key="5">
    <source>
        <dbReference type="ARBA" id="ARBA00022840"/>
    </source>
</evidence>
<keyword evidence="12" id="KW-1185">Reference proteome</keyword>
<gene>
    <name evidence="11" type="ORF">SCF082_LOCUS34291</name>
</gene>
<dbReference type="InterPro" id="IPR018955">
    <property type="entry name" value="BCDHK/PDK_N"/>
</dbReference>
<feature type="compositionally biased region" description="Basic and acidic residues" evidence="9">
    <location>
        <begin position="715"/>
        <end position="726"/>
    </location>
</feature>
<keyword evidence="2 8" id="KW-0808">Transferase</keyword>
<evidence type="ECO:0000256" key="1">
    <source>
        <dbReference type="ARBA" id="ARBA00006155"/>
    </source>
</evidence>
<evidence type="ECO:0000313" key="12">
    <source>
        <dbReference type="Proteomes" id="UP001642464"/>
    </source>
</evidence>
<dbReference type="InterPro" id="IPR036968">
    <property type="entry name" value="Enolpyruvate_Tfrase_sf"/>
</dbReference>
<dbReference type="Gene3D" id="3.65.10.10">
    <property type="entry name" value="Enolpyruvate transferase domain"/>
    <property type="match status" value="2"/>
</dbReference>
<dbReference type="Pfam" id="PF00275">
    <property type="entry name" value="EPSP_synthase"/>
    <property type="match status" value="2"/>
</dbReference>
<dbReference type="InterPro" id="IPR013792">
    <property type="entry name" value="RNA3'P_cycl/enolpyr_Trfase_a/b"/>
</dbReference>
<dbReference type="Pfam" id="PF02518">
    <property type="entry name" value="HATPase_c"/>
    <property type="match status" value="1"/>
</dbReference>
<feature type="region of interest" description="Disordered" evidence="9">
    <location>
        <begin position="568"/>
        <end position="601"/>
    </location>
</feature>
<dbReference type="InterPro" id="IPR023193">
    <property type="entry name" value="EPSP_synthase_CS"/>
</dbReference>